<feature type="region of interest" description="Disordered" evidence="1">
    <location>
        <begin position="232"/>
        <end position="266"/>
    </location>
</feature>
<proteinExistence type="predicted"/>
<dbReference type="EMBL" id="JABMIG020000121">
    <property type="protein sequence ID" value="KAL3790847.1"/>
    <property type="molecule type" value="Genomic_DNA"/>
</dbReference>
<comment type="caution">
    <text evidence="2">The sequence shown here is derived from an EMBL/GenBank/DDBJ whole genome shotgun (WGS) entry which is preliminary data.</text>
</comment>
<gene>
    <name evidence="2" type="ORF">HJC23_004477</name>
</gene>
<organism evidence="2 3">
    <name type="scientific">Cyclotella cryptica</name>
    <dbReference type="NCBI Taxonomy" id="29204"/>
    <lineage>
        <taxon>Eukaryota</taxon>
        <taxon>Sar</taxon>
        <taxon>Stramenopiles</taxon>
        <taxon>Ochrophyta</taxon>
        <taxon>Bacillariophyta</taxon>
        <taxon>Coscinodiscophyceae</taxon>
        <taxon>Thalassiosirophycidae</taxon>
        <taxon>Stephanodiscales</taxon>
        <taxon>Stephanodiscaceae</taxon>
        <taxon>Cyclotella</taxon>
    </lineage>
</organism>
<reference evidence="2 3" key="1">
    <citation type="journal article" date="2020" name="G3 (Bethesda)">
        <title>Improved Reference Genome for Cyclotella cryptica CCMP332, a Model for Cell Wall Morphogenesis, Salinity Adaptation, and Lipid Production in Diatoms (Bacillariophyta).</title>
        <authorList>
            <person name="Roberts W.R."/>
            <person name="Downey K.M."/>
            <person name="Ruck E.C."/>
            <person name="Traller J.C."/>
            <person name="Alverson A.J."/>
        </authorList>
    </citation>
    <scope>NUCLEOTIDE SEQUENCE [LARGE SCALE GENOMIC DNA]</scope>
    <source>
        <strain evidence="2 3">CCMP332</strain>
    </source>
</reference>
<evidence type="ECO:0000313" key="3">
    <source>
        <dbReference type="Proteomes" id="UP001516023"/>
    </source>
</evidence>
<dbReference type="AlphaFoldDB" id="A0ABD3PSL4"/>
<protein>
    <recommendedName>
        <fullName evidence="4">IRS-type PTB domain-containing protein</fullName>
    </recommendedName>
</protein>
<evidence type="ECO:0008006" key="4">
    <source>
        <dbReference type="Google" id="ProtNLM"/>
    </source>
</evidence>
<feature type="region of interest" description="Disordered" evidence="1">
    <location>
        <begin position="100"/>
        <end position="125"/>
    </location>
</feature>
<name>A0ABD3PSL4_9STRA</name>
<evidence type="ECO:0000313" key="2">
    <source>
        <dbReference type="EMBL" id="KAL3790847.1"/>
    </source>
</evidence>
<keyword evidence="3" id="KW-1185">Reference proteome</keyword>
<accession>A0ABD3PSL4</accession>
<sequence length="431" mass="48195">MFDTPHEHLLAIGSLSENDYAFIRRSGGKFCFDMIRSIQPRPDSIYMEFLVNESGGIKSIPMSEWENYIRPIRPYVTWRQTSSRGKAMKVKDQGIKEIERGCGTKAQSGNPSPGQKKNQRINRSSSVDSFLYNQDSESNGRSRFVLNRGASAVDLRSLNNFSNNDVNAGSPSSSSPASCNIAPHDQIHTFVNNIRSDESCLRFSSLPSDDRLNKTSKASAHAMIHELVCNHETNHGSNDHVDTQSSTRSSLESSTYVPSFQISPGSSRLSVDEVLDYGDKSRRMSWNKGGSEQGQVSSCFTSISCSIDQAPKLWSKSEHDFSDNIFHQKSLKQERTSAGSRDVDKQHLCRSTIGTEFGASQFGVSLAKKRYPRRASAGSEFNERHLLSAFATISRPPLDTRKDYKNPKLLNSIRTRIRDHSSSLFDNELLE</sequence>
<evidence type="ECO:0000256" key="1">
    <source>
        <dbReference type="SAM" id="MobiDB-lite"/>
    </source>
</evidence>
<feature type="compositionally biased region" description="Polar residues" evidence="1">
    <location>
        <begin position="256"/>
        <end position="266"/>
    </location>
</feature>
<feature type="compositionally biased region" description="Polar residues" evidence="1">
    <location>
        <begin position="105"/>
        <end position="125"/>
    </location>
</feature>
<feature type="compositionally biased region" description="Low complexity" evidence="1">
    <location>
        <begin position="243"/>
        <end position="255"/>
    </location>
</feature>
<feature type="compositionally biased region" description="Basic and acidic residues" evidence="1">
    <location>
        <begin position="232"/>
        <end position="242"/>
    </location>
</feature>
<dbReference type="Proteomes" id="UP001516023">
    <property type="component" value="Unassembled WGS sequence"/>
</dbReference>